<organism evidence="1 2">
    <name type="scientific">Candidatus Kaiserbacteria bacterium RIFCSPLOWO2_01_FULL_54_13</name>
    <dbReference type="NCBI Taxonomy" id="1798512"/>
    <lineage>
        <taxon>Bacteria</taxon>
        <taxon>Candidatus Kaiseribacteriota</taxon>
    </lineage>
</organism>
<dbReference type="Proteomes" id="UP000177372">
    <property type="component" value="Unassembled WGS sequence"/>
</dbReference>
<dbReference type="InterPro" id="IPR011051">
    <property type="entry name" value="RmlC_Cupin_sf"/>
</dbReference>
<gene>
    <name evidence="1" type="ORF">A3A39_02460</name>
</gene>
<accession>A0A1F6F150</accession>
<dbReference type="CDD" id="cd02208">
    <property type="entry name" value="cupin_RmlC-like"/>
    <property type="match status" value="1"/>
</dbReference>
<evidence type="ECO:0000313" key="1">
    <source>
        <dbReference type="EMBL" id="OGG79581.1"/>
    </source>
</evidence>
<evidence type="ECO:0008006" key="3">
    <source>
        <dbReference type="Google" id="ProtNLM"/>
    </source>
</evidence>
<dbReference type="AlphaFoldDB" id="A0A1F6F150"/>
<protein>
    <recommendedName>
        <fullName evidence="3">Cupin type-1 domain-containing protein</fullName>
    </recommendedName>
</protein>
<dbReference type="InterPro" id="IPR014710">
    <property type="entry name" value="RmlC-like_jellyroll"/>
</dbReference>
<dbReference type="Gene3D" id="2.60.120.10">
    <property type="entry name" value="Jelly Rolls"/>
    <property type="match status" value="1"/>
</dbReference>
<reference evidence="1 2" key="1">
    <citation type="journal article" date="2016" name="Nat. Commun.">
        <title>Thousands of microbial genomes shed light on interconnected biogeochemical processes in an aquifer system.</title>
        <authorList>
            <person name="Anantharaman K."/>
            <person name="Brown C.T."/>
            <person name="Hug L.A."/>
            <person name="Sharon I."/>
            <person name="Castelle C.J."/>
            <person name="Probst A.J."/>
            <person name="Thomas B.C."/>
            <person name="Singh A."/>
            <person name="Wilkins M.J."/>
            <person name="Karaoz U."/>
            <person name="Brodie E.L."/>
            <person name="Williams K.H."/>
            <person name="Hubbard S.S."/>
            <person name="Banfield J.F."/>
        </authorList>
    </citation>
    <scope>NUCLEOTIDE SEQUENCE [LARGE SCALE GENOMIC DNA]</scope>
</reference>
<sequence>MNQYGIDIATLDTFIKKPIPIQFDGGKRTSIFSEPTFRLERIDLHISAAFESDDFETTVWVEEGRATVNDTAIGAHEALTIPPKTSWNASADAPTILYLFSGPSSSKSVYLKKSVPFDHRDKYWGAIESIVSSGYAGKRIVKNKVAHASLEFHCRKLEGYYVHSGKLLLRLRAGRAEDRFFELTPGMAALIPPGLMHQRGGLENTVLIEISTRDEDSDSFLVEDGQKMPMPNLPI</sequence>
<proteinExistence type="predicted"/>
<dbReference type="SUPFAM" id="SSF51182">
    <property type="entry name" value="RmlC-like cupins"/>
    <property type="match status" value="1"/>
</dbReference>
<evidence type="ECO:0000313" key="2">
    <source>
        <dbReference type="Proteomes" id="UP000177372"/>
    </source>
</evidence>
<dbReference type="EMBL" id="MFLZ01000023">
    <property type="protein sequence ID" value="OGG79581.1"/>
    <property type="molecule type" value="Genomic_DNA"/>
</dbReference>
<dbReference type="STRING" id="1798512.A3A39_02460"/>
<comment type="caution">
    <text evidence="1">The sequence shown here is derived from an EMBL/GenBank/DDBJ whole genome shotgun (WGS) entry which is preliminary data.</text>
</comment>
<name>A0A1F6F150_9BACT</name>